<dbReference type="EMBL" id="AQHW01000027">
    <property type="protein sequence ID" value="KKB48438.1"/>
    <property type="molecule type" value="Genomic_DNA"/>
</dbReference>
<dbReference type="GO" id="GO:0004596">
    <property type="term" value="F:protein-N-terminal amino-acid acetyltransferase activity"/>
    <property type="evidence" value="ECO:0007669"/>
    <property type="project" value="InterPro"/>
</dbReference>
<name>A0A0F5ISG2_9BACT</name>
<dbReference type="Gene3D" id="3.40.630.30">
    <property type="match status" value="1"/>
</dbReference>
<dbReference type="PANTHER" id="PTHR23091:SF4">
    <property type="entry name" value="N-TERMINAL AMINO-ACID N(ALPHA)-ACETYLTRANSFERASE NATA"/>
    <property type="match status" value="1"/>
</dbReference>
<dbReference type="AlphaFoldDB" id="A0A0F5ISG2"/>
<dbReference type="PATRIC" id="fig|1203610.3.peg.5000"/>
<dbReference type="InterPro" id="IPR000182">
    <property type="entry name" value="GNAT_dom"/>
</dbReference>
<proteinExistence type="predicted"/>
<protein>
    <submittedName>
        <fullName evidence="4">Ribosomal-protein-alanine acetyltransferase</fullName>
    </submittedName>
</protein>
<dbReference type="RefSeq" id="WP_028728417.1">
    <property type="nucleotide sequence ID" value="NZ_AUAE01000030.1"/>
</dbReference>
<evidence type="ECO:0000256" key="2">
    <source>
        <dbReference type="ARBA" id="ARBA00023315"/>
    </source>
</evidence>
<comment type="caution">
    <text evidence="4">The sequence shown here is derived from an EMBL/GenBank/DDBJ whole genome shotgun (WGS) entry which is preliminary data.</text>
</comment>
<evidence type="ECO:0000313" key="4">
    <source>
        <dbReference type="EMBL" id="KKB48438.1"/>
    </source>
</evidence>
<organism evidence="4 5">
    <name type="scientific">Parabacteroides gordonii MS-1 = DSM 23371</name>
    <dbReference type="NCBI Taxonomy" id="1203610"/>
    <lineage>
        <taxon>Bacteria</taxon>
        <taxon>Pseudomonadati</taxon>
        <taxon>Bacteroidota</taxon>
        <taxon>Bacteroidia</taxon>
        <taxon>Bacteroidales</taxon>
        <taxon>Tannerellaceae</taxon>
        <taxon>Parabacteroides</taxon>
    </lineage>
</organism>
<keyword evidence="2" id="KW-0012">Acyltransferase</keyword>
<dbReference type="PANTHER" id="PTHR23091">
    <property type="entry name" value="N-TERMINAL ACETYLTRANSFERASE"/>
    <property type="match status" value="1"/>
</dbReference>
<reference evidence="4 5" key="1">
    <citation type="submission" date="2013-04" db="EMBL/GenBank/DDBJ databases">
        <title>The Genome Sequence of Parabacteroides gordonii DSM 23371.</title>
        <authorList>
            <consortium name="The Broad Institute Genomics Platform"/>
            <person name="Earl A."/>
            <person name="Ward D."/>
            <person name="Feldgarden M."/>
            <person name="Gevers D."/>
            <person name="Martens E."/>
            <person name="Sakamoto M."/>
            <person name="Benno Y."/>
            <person name="Suzuki N."/>
            <person name="Matsunaga N."/>
            <person name="Koshihara K."/>
            <person name="Seki M."/>
            <person name="Komiya H."/>
            <person name="Walker B."/>
            <person name="Young S."/>
            <person name="Zeng Q."/>
            <person name="Gargeya S."/>
            <person name="Fitzgerald M."/>
            <person name="Haas B."/>
            <person name="Abouelleil A."/>
            <person name="Allen A.W."/>
            <person name="Alvarado L."/>
            <person name="Arachchi H.M."/>
            <person name="Berlin A.M."/>
            <person name="Chapman S.B."/>
            <person name="Gainer-Dewar J."/>
            <person name="Goldberg J."/>
            <person name="Griggs A."/>
            <person name="Gujja S."/>
            <person name="Hansen M."/>
            <person name="Howarth C."/>
            <person name="Imamovic A."/>
            <person name="Ireland A."/>
            <person name="Larimer J."/>
            <person name="McCowan C."/>
            <person name="Murphy C."/>
            <person name="Pearson M."/>
            <person name="Poon T.W."/>
            <person name="Priest M."/>
            <person name="Roberts A."/>
            <person name="Saif S."/>
            <person name="Shea T."/>
            <person name="Sisk P."/>
            <person name="Sykes S."/>
            <person name="Wortman J."/>
            <person name="Nusbaum C."/>
            <person name="Birren B."/>
        </authorList>
    </citation>
    <scope>NUCLEOTIDE SEQUENCE [LARGE SCALE GENOMIC DNA]</scope>
    <source>
        <strain evidence="4 5">MS-1</strain>
    </source>
</reference>
<dbReference type="GO" id="GO:0031415">
    <property type="term" value="C:NatA complex"/>
    <property type="evidence" value="ECO:0007669"/>
    <property type="project" value="InterPro"/>
</dbReference>
<dbReference type="PROSITE" id="PS51186">
    <property type="entry name" value="GNAT"/>
    <property type="match status" value="1"/>
</dbReference>
<dbReference type="Proteomes" id="UP000033035">
    <property type="component" value="Unassembled WGS sequence"/>
</dbReference>
<dbReference type="STRING" id="1203610.HMPREF1536_04905"/>
<accession>A0A0F5ISG2</accession>
<dbReference type="InterPro" id="IPR016181">
    <property type="entry name" value="Acyl_CoA_acyltransferase"/>
</dbReference>
<dbReference type="CDD" id="cd04301">
    <property type="entry name" value="NAT_SF"/>
    <property type="match status" value="1"/>
</dbReference>
<feature type="domain" description="N-acetyltransferase" evidence="3">
    <location>
        <begin position="5"/>
        <end position="151"/>
    </location>
</feature>
<dbReference type="InterPro" id="IPR045047">
    <property type="entry name" value="Ard1-like"/>
</dbReference>
<evidence type="ECO:0000313" key="5">
    <source>
        <dbReference type="Proteomes" id="UP000033035"/>
    </source>
</evidence>
<evidence type="ECO:0000259" key="3">
    <source>
        <dbReference type="PROSITE" id="PS51186"/>
    </source>
</evidence>
<dbReference type="Pfam" id="PF00583">
    <property type="entry name" value="Acetyltransf_1"/>
    <property type="match status" value="1"/>
</dbReference>
<gene>
    <name evidence="4" type="ORF">HMPREF1536_04905</name>
</gene>
<dbReference type="SUPFAM" id="SSF55729">
    <property type="entry name" value="Acyl-CoA N-acyltransferases (Nat)"/>
    <property type="match status" value="1"/>
</dbReference>
<keyword evidence="5" id="KW-1185">Reference proteome</keyword>
<sequence>MDTEIIVRQAVITDLDAILEIETTCFGADSFSRKQFIYLITRAKGIFYVVIYEEKVIAYISLISNARTRNLRIYSVAVHPGSRGKKLGQMLIDKAVEFAELRQLRKITLEVNVTNEPAIGLYLKNKFEPTHIIANYYADGSNAYYMQRKIAGDKI</sequence>
<evidence type="ECO:0000256" key="1">
    <source>
        <dbReference type="ARBA" id="ARBA00022679"/>
    </source>
</evidence>
<dbReference type="HOGENOM" id="CLU_013985_23_0_10"/>
<keyword evidence="1 4" id="KW-0808">Transferase</keyword>